<dbReference type="InterPro" id="IPR041726">
    <property type="entry name" value="ACAD10_11_N"/>
</dbReference>
<dbReference type="Proteomes" id="UP000000560">
    <property type="component" value="Chromosome V"/>
</dbReference>
<keyword evidence="3" id="KW-1185">Reference proteome</keyword>
<proteinExistence type="predicted"/>
<evidence type="ECO:0000313" key="2">
    <source>
        <dbReference type="EMBL" id="CBF82166.1"/>
    </source>
</evidence>
<dbReference type="OrthoDB" id="191037at2759"/>
<dbReference type="OMA" id="YIMEFIE"/>
<reference evidence="3" key="1">
    <citation type="journal article" date="2005" name="Nature">
        <title>Sequencing of Aspergillus nidulans and comparative analysis with A. fumigatus and A. oryzae.</title>
        <authorList>
            <person name="Galagan J.E."/>
            <person name="Calvo S.E."/>
            <person name="Cuomo C."/>
            <person name="Ma L.J."/>
            <person name="Wortman J.R."/>
            <person name="Batzoglou S."/>
            <person name="Lee S.I."/>
            <person name="Basturkmen M."/>
            <person name="Spevak C.C."/>
            <person name="Clutterbuck J."/>
            <person name="Kapitonov V."/>
            <person name="Jurka J."/>
            <person name="Scazzocchio C."/>
            <person name="Farman M."/>
            <person name="Butler J."/>
            <person name="Purcell S."/>
            <person name="Harris S."/>
            <person name="Braus G.H."/>
            <person name="Draht O."/>
            <person name="Busch S."/>
            <person name="D'Enfert C."/>
            <person name="Bouchier C."/>
            <person name="Goldman G.H."/>
            <person name="Bell-Pedersen D."/>
            <person name="Griffiths-Jones S."/>
            <person name="Doonan J.H."/>
            <person name="Yu J."/>
            <person name="Vienken K."/>
            <person name="Pain A."/>
            <person name="Freitag M."/>
            <person name="Selker E.U."/>
            <person name="Archer D.B."/>
            <person name="Penalva M.A."/>
            <person name="Oakley B.R."/>
            <person name="Momany M."/>
            <person name="Tanaka T."/>
            <person name="Kumagai T."/>
            <person name="Asai K."/>
            <person name="Machida M."/>
            <person name="Nierman W.C."/>
            <person name="Denning D.W."/>
            <person name="Caddick M."/>
            <person name="Hynes M."/>
            <person name="Paoletti M."/>
            <person name="Fischer R."/>
            <person name="Miller B."/>
            <person name="Dyer P."/>
            <person name="Sachs M.S."/>
            <person name="Osmani S.A."/>
            <person name="Birren B.W."/>
        </authorList>
    </citation>
    <scope>NUCLEOTIDE SEQUENCE [LARGE SCALE GENOMIC DNA]</scope>
    <source>
        <strain evidence="3">FGSC A4 / ATCC 38163 / CBS 112.46 / NRRL 194 / M139</strain>
    </source>
</reference>
<feature type="domain" description="Aminoglycoside phosphotransferase" evidence="1">
    <location>
        <begin position="3"/>
        <end position="100"/>
    </location>
</feature>
<dbReference type="STRING" id="227321.Q5B2E2"/>
<accession>Q5B2E2</accession>
<dbReference type="InterPro" id="IPR011009">
    <property type="entry name" value="Kinase-like_dom_sf"/>
</dbReference>
<dbReference type="InParanoid" id="Q5B2E2"/>
<reference evidence="3" key="2">
    <citation type="journal article" date="2009" name="Fungal Genet. Biol.">
        <title>The 2008 update of the Aspergillus nidulans genome annotation: a community effort.</title>
        <authorList>
            <person name="Wortman J.R."/>
            <person name="Gilsenan J.M."/>
            <person name="Joardar V."/>
            <person name="Deegan J."/>
            <person name="Clutterbuck J."/>
            <person name="Andersen M.R."/>
            <person name="Archer D."/>
            <person name="Bencina M."/>
            <person name="Braus G."/>
            <person name="Coutinho P."/>
            <person name="von Dohren H."/>
            <person name="Doonan J."/>
            <person name="Driessen A.J."/>
            <person name="Durek P."/>
            <person name="Espeso E."/>
            <person name="Fekete E."/>
            <person name="Flipphi M."/>
            <person name="Estrada C.G."/>
            <person name="Geysens S."/>
            <person name="Goldman G."/>
            <person name="de Groot P.W."/>
            <person name="Hansen K."/>
            <person name="Harris S.D."/>
            <person name="Heinekamp T."/>
            <person name="Helmstaedt K."/>
            <person name="Henrissat B."/>
            <person name="Hofmann G."/>
            <person name="Homan T."/>
            <person name="Horio T."/>
            <person name="Horiuchi H."/>
            <person name="James S."/>
            <person name="Jones M."/>
            <person name="Karaffa L."/>
            <person name="Karanyi Z."/>
            <person name="Kato M."/>
            <person name="Keller N."/>
            <person name="Kelly D.E."/>
            <person name="Kiel J.A."/>
            <person name="Kim J.M."/>
            <person name="van der Klei I.J."/>
            <person name="Klis F.M."/>
            <person name="Kovalchuk A."/>
            <person name="Krasevec N."/>
            <person name="Kubicek C.P."/>
            <person name="Liu B."/>
            <person name="Maccabe A."/>
            <person name="Meyer V."/>
            <person name="Mirabito P."/>
            <person name="Miskei M."/>
            <person name="Mos M."/>
            <person name="Mullins J."/>
            <person name="Nelson D.R."/>
            <person name="Nielsen J."/>
            <person name="Oakley B.R."/>
            <person name="Osmani S.A."/>
            <person name="Pakula T."/>
            <person name="Paszewski A."/>
            <person name="Paulsen I."/>
            <person name="Pilsyk S."/>
            <person name="Pocsi I."/>
            <person name="Punt P.J."/>
            <person name="Ram A.F."/>
            <person name="Ren Q."/>
            <person name="Robellet X."/>
            <person name="Robson G."/>
            <person name="Seiboth B."/>
            <person name="van Solingen P."/>
            <person name="Specht T."/>
            <person name="Sun J."/>
            <person name="Taheri-Talesh N."/>
            <person name="Takeshita N."/>
            <person name="Ussery D."/>
            <person name="vanKuyk P.A."/>
            <person name="Visser H."/>
            <person name="van de Vondervoort P.J."/>
            <person name="de Vries R.P."/>
            <person name="Walton J."/>
            <person name="Xiang X."/>
            <person name="Xiong Y."/>
            <person name="Zeng A.P."/>
            <person name="Brandt B.W."/>
            <person name="Cornell M.J."/>
            <person name="van den Hondel C.A."/>
            <person name="Visser J."/>
            <person name="Oliver S.G."/>
            <person name="Turner G."/>
        </authorList>
    </citation>
    <scope>GENOME REANNOTATION</scope>
    <source>
        <strain evidence="3">FGSC A4 / ATCC 38163 / CBS 112.46 / NRRL 194 / M139</strain>
    </source>
</reference>
<accession>C8VGZ4</accession>
<evidence type="ECO:0000313" key="3">
    <source>
        <dbReference type="Proteomes" id="UP000000560"/>
    </source>
</evidence>
<gene>
    <name evidence="2" type="ORF">ANIA_05288</name>
</gene>
<dbReference type="AlphaFoldDB" id="Q5B2E2"/>
<dbReference type="Gene3D" id="3.30.200.20">
    <property type="entry name" value="Phosphorylase Kinase, domain 1"/>
    <property type="match status" value="1"/>
</dbReference>
<dbReference type="KEGG" id="ani:ANIA_05288"/>
<dbReference type="PANTHER" id="PTHR47829:SF3">
    <property type="entry name" value="AMINOGLYCOSIDE PHOSPHOTRANSFERASE DOMAIN-CONTAINING PROTEIN"/>
    <property type="match status" value="1"/>
</dbReference>
<dbReference type="RefSeq" id="XP_662892.1">
    <property type="nucleotide sequence ID" value="XM_657800.1"/>
</dbReference>
<dbReference type="HOGENOM" id="CLU_2108989_0_0_1"/>
<dbReference type="InterPro" id="IPR052898">
    <property type="entry name" value="ACAD10-like"/>
</dbReference>
<dbReference type="PANTHER" id="PTHR47829">
    <property type="entry name" value="HYDROLASE, PUTATIVE (AFU_ORTHOLOGUE AFUA_1G12880)-RELATED"/>
    <property type="match status" value="1"/>
</dbReference>
<dbReference type="SUPFAM" id="SSF56112">
    <property type="entry name" value="Protein kinase-like (PK-like)"/>
    <property type="match status" value="1"/>
</dbReference>
<evidence type="ECO:0000259" key="1">
    <source>
        <dbReference type="Pfam" id="PF01636"/>
    </source>
</evidence>
<dbReference type="VEuPathDB" id="FungiDB:AN5288"/>
<dbReference type="GeneID" id="2871577"/>
<dbReference type="CDD" id="cd05154">
    <property type="entry name" value="ACAD10_11_N-like"/>
    <property type="match status" value="1"/>
</dbReference>
<dbReference type="eggNOG" id="ENOG502QQPX">
    <property type="taxonomic scope" value="Eukaryota"/>
</dbReference>
<dbReference type="InterPro" id="IPR002575">
    <property type="entry name" value="Aminoglycoside_PTrfase"/>
</dbReference>
<dbReference type="Pfam" id="PF01636">
    <property type="entry name" value="APH"/>
    <property type="match status" value="1"/>
</dbReference>
<organism evidence="2 3">
    <name type="scientific">Emericella nidulans (strain FGSC A4 / ATCC 38163 / CBS 112.46 / NRRL 194 / M139)</name>
    <name type="common">Aspergillus nidulans</name>
    <dbReference type="NCBI Taxonomy" id="227321"/>
    <lineage>
        <taxon>Eukaryota</taxon>
        <taxon>Fungi</taxon>
        <taxon>Dikarya</taxon>
        <taxon>Ascomycota</taxon>
        <taxon>Pezizomycotina</taxon>
        <taxon>Eurotiomycetes</taxon>
        <taxon>Eurotiomycetidae</taxon>
        <taxon>Eurotiales</taxon>
        <taxon>Aspergillaceae</taxon>
        <taxon>Aspergillus</taxon>
        <taxon>Aspergillus subgen. Nidulantes</taxon>
    </lineage>
</organism>
<dbReference type="EMBL" id="BN001305">
    <property type="protein sequence ID" value="CBF82166.1"/>
    <property type="molecule type" value="Genomic_DNA"/>
</dbReference>
<protein>
    <recommendedName>
        <fullName evidence="1">Aminoglycoside phosphotransferase domain-containing protein</fullName>
    </recommendedName>
</protein>
<sequence>MSQFGYGQSKPTYQITAFDGAKYVMRKKPPGKLVSQSAHKVEREVLNALEQTELPVPRVFCLCVDEGVIGTPFYIMEYLDGRIYKDPTFPGVSAEERTALYIFNQHNAVLIEVRS</sequence>
<name>Q5B2E2_EMENI</name>